<dbReference type="InterPro" id="IPR002048">
    <property type="entry name" value="EF_hand_dom"/>
</dbReference>
<evidence type="ECO:0000313" key="8">
    <source>
        <dbReference type="EMBL" id="VVC40513.1"/>
    </source>
</evidence>
<keyword evidence="4" id="KW-0106">Calcium</keyword>
<dbReference type="Gene3D" id="4.10.400.10">
    <property type="entry name" value="Low-density Lipoprotein Receptor"/>
    <property type="match status" value="1"/>
</dbReference>
<sequence length="501" mass="57864">METYHKSIVTLIFYSTVLTKYSVENVEIKGVSIENAKLYATGKDFSCLDGSIIIPNSYINDDYCDCPDASDEPGTSACPNGTFYCKNKGHLPLILPSSRVNDGICDCCDGSDEWANKVRNGACENTCKELGHTAKIELNRVDNLYARGFEIRAKMIPQGKHLLLKKQNAIIQLLPKKKDAQFIRSNTFNDLKIAEENEKKAIEQEKLLQKNEALKIFNKIDTNKNRKIEVSEVIVCKNFDQNKDGLISQDEINYFMENKKEMDLKDFMTNSWSRVKLLILAKLRDVKYPAKINILEEGLNKYNNYNVNNETGKHKLLKDIEMAKINDLLYTEKTKILINESKRCREQFEEVDRKYKDILKTITALHISSSKDFGPENEFAVLDGQCYELTDREYIFKICLFEKVTQRPLNGGPEVNLGVWNNWTNSVNDEPKYHTMLYDKGQYCLNRFQRFTYVLLTCGLEPKLISVKEPNICEYLMEFELPSVCVLEDSIYTREPDREEL</sequence>
<evidence type="ECO:0000259" key="6">
    <source>
        <dbReference type="PROSITE" id="PS50222"/>
    </source>
</evidence>
<dbReference type="GO" id="GO:0005509">
    <property type="term" value="F:calcium ion binding"/>
    <property type="evidence" value="ECO:0007669"/>
    <property type="project" value="InterPro"/>
</dbReference>
<evidence type="ECO:0000259" key="7">
    <source>
        <dbReference type="PROSITE" id="PS51914"/>
    </source>
</evidence>
<dbReference type="Pfam" id="PF13015">
    <property type="entry name" value="PRKCSH_1"/>
    <property type="match status" value="1"/>
</dbReference>
<accession>A0A5E4N769</accession>
<dbReference type="Gene3D" id="2.70.130.10">
    <property type="entry name" value="Mannose-6-phosphate receptor binding domain"/>
    <property type="match status" value="1"/>
</dbReference>
<dbReference type="InterPro" id="IPR036055">
    <property type="entry name" value="LDL_receptor-like_sf"/>
</dbReference>
<dbReference type="InterPro" id="IPR009011">
    <property type="entry name" value="Man6P_isomerase_rcpt-bd_dom_sf"/>
</dbReference>
<dbReference type="SUPFAM" id="SSF50911">
    <property type="entry name" value="Mannose 6-phosphate receptor domain"/>
    <property type="match status" value="1"/>
</dbReference>
<dbReference type="InterPro" id="IPR044865">
    <property type="entry name" value="MRH_dom"/>
</dbReference>
<dbReference type="SUPFAM" id="SSF47473">
    <property type="entry name" value="EF-hand"/>
    <property type="match status" value="1"/>
</dbReference>
<evidence type="ECO:0000313" key="9">
    <source>
        <dbReference type="Proteomes" id="UP000325440"/>
    </source>
</evidence>
<dbReference type="PROSITE" id="PS51914">
    <property type="entry name" value="MRH"/>
    <property type="match status" value="1"/>
</dbReference>
<dbReference type="InterPro" id="IPR002172">
    <property type="entry name" value="LDrepeatLR_classA_rpt"/>
</dbReference>
<feature type="domain" description="MRH" evidence="7">
    <location>
        <begin position="384"/>
        <end position="487"/>
    </location>
</feature>
<organism evidence="8 9">
    <name type="scientific">Cinara cedri</name>
    <dbReference type="NCBI Taxonomy" id="506608"/>
    <lineage>
        <taxon>Eukaryota</taxon>
        <taxon>Metazoa</taxon>
        <taxon>Ecdysozoa</taxon>
        <taxon>Arthropoda</taxon>
        <taxon>Hexapoda</taxon>
        <taxon>Insecta</taxon>
        <taxon>Pterygota</taxon>
        <taxon>Neoptera</taxon>
        <taxon>Paraneoptera</taxon>
        <taxon>Hemiptera</taxon>
        <taxon>Sternorrhyncha</taxon>
        <taxon>Aphidomorpha</taxon>
        <taxon>Aphidoidea</taxon>
        <taxon>Aphididae</taxon>
        <taxon>Lachninae</taxon>
        <taxon>Cinara</taxon>
    </lineage>
</organism>
<dbReference type="OrthoDB" id="28322at2759"/>
<dbReference type="EMBL" id="CABPRJ010001904">
    <property type="protein sequence ID" value="VVC40513.1"/>
    <property type="molecule type" value="Genomic_DNA"/>
</dbReference>
<evidence type="ECO:0000256" key="5">
    <source>
        <dbReference type="ARBA" id="ARBA00023157"/>
    </source>
</evidence>
<dbReference type="PANTHER" id="PTHR12630:SF1">
    <property type="entry name" value="GLUCOSIDASE 2 SUBUNIT BETA"/>
    <property type="match status" value="1"/>
</dbReference>
<keyword evidence="8" id="KW-0449">Lipoprotein</keyword>
<dbReference type="PROSITE" id="PS00018">
    <property type="entry name" value="EF_HAND_1"/>
    <property type="match status" value="1"/>
</dbReference>
<dbReference type="InterPro" id="IPR028146">
    <property type="entry name" value="PRKCSH_N"/>
</dbReference>
<dbReference type="AlphaFoldDB" id="A0A5E4N769"/>
<dbReference type="PROSITE" id="PS50222">
    <property type="entry name" value="EF_HAND_2"/>
    <property type="match status" value="1"/>
</dbReference>
<evidence type="ECO:0000256" key="3">
    <source>
        <dbReference type="ARBA" id="ARBA00022824"/>
    </source>
</evidence>
<keyword evidence="2" id="KW-0732">Signal</keyword>
<reference evidence="8 9" key="1">
    <citation type="submission" date="2019-08" db="EMBL/GenBank/DDBJ databases">
        <authorList>
            <person name="Alioto T."/>
            <person name="Alioto T."/>
            <person name="Gomez Garrido J."/>
        </authorList>
    </citation>
    <scope>NUCLEOTIDE SEQUENCE [LARGE SCALE GENOMIC DNA]</scope>
</reference>
<keyword evidence="3" id="KW-0256">Endoplasmic reticulum</keyword>
<evidence type="ECO:0000256" key="4">
    <source>
        <dbReference type="ARBA" id="ARBA00022837"/>
    </source>
</evidence>
<gene>
    <name evidence="8" type="ORF">CINCED_3A000028</name>
</gene>
<keyword evidence="5" id="KW-1015">Disulfide bond</keyword>
<dbReference type="PANTHER" id="PTHR12630">
    <property type="entry name" value="N-LINKED OLIGOSACCHARIDE PROCESSING"/>
    <property type="match status" value="1"/>
</dbReference>
<evidence type="ECO:0000256" key="1">
    <source>
        <dbReference type="ARBA" id="ARBA00022387"/>
    </source>
</evidence>
<dbReference type="Pfam" id="PF12999">
    <property type="entry name" value="PRKCSH-like"/>
    <property type="match status" value="1"/>
</dbReference>
<dbReference type="GO" id="GO:0006491">
    <property type="term" value="P:N-glycan processing"/>
    <property type="evidence" value="ECO:0007669"/>
    <property type="project" value="TreeGrafter"/>
</dbReference>
<dbReference type="InterPro" id="IPR039794">
    <property type="entry name" value="Gtb1-like"/>
</dbReference>
<proteinExistence type="predicted"/>
<feature type="domain" description="EF-hand" evidence="6">
    <location>
        <begin position="237"/>
        <end position="262"/>
    </location>
</feature>
<dbReference type="InterPro" id="IPR018247">
    <property type="entry name" value="EF_Hand_1_Ca_BS"/>
</dbReference>
<evidence type="ECO:0000256" key="2">
    <source>
        <dbReference type="ARBA" id="ARBA00022729"/>
    </source>
</evidence>
<dbReference type="GO" id="GO:0017177">
    <property type="term" value="C:glucosidase II complex"/>
    <property type="evidence" value="ECO:0007669"/>
    <property type="project" value="TreeGrafter"/>
</dbReference>
<dbReference type="InterPro" id="IPR011992">
    <property type="entry name" value="EF-hand-dom_pair"/>
</dbReference>
<dbReference type="Proteomes" id="UP000325440">
    <property type="component" value="Unassembled WGS sequence"/>
</dbReference>
<dbReference type="CDD" id="cd00112">
    <property type="entry name" value="LDLa"/>
    <property type="match status" value="1"/>
</dbReference>
<keyword evidence="8" id="KW-0675">Receptor</keyword>
<name>A0A5E4N769_9HEMI</name>
<protein>
    <recommendedName>
        <fullName evidence="1">Glucosidase 2 subunit beta</fullName>
    </recommendedName>
</protein>
<dbReference type="Gene3D" id="1.10.238.10">
    <property type="entry name" value="EF-hand"/>
    <property type="match status" value="1"/>
</dbReference>
<dbReference type="SUPFAM" id="SSF57424">
    <property type="entry name" value="LDL receptor-like module"/>
    <property type="match status" value="1"/>
</dbReference>
<keyword evidence="9" id="KW-1185">Reference proteome</keyword>
<dbReference type="InterPro" id="IPR036607">
    <property type="entry name" value="PRKCSH"/>
</dbReference>